<keyword evidence="1" id="KW-0472">Membrane</keyword>
<keyword evidence="1" id="KW-0812">Transmembrane</keyword>
<evidence type="ECO:0000313" key="3">
    <source>
        <dbReference type="Proteomes" id="UP001304650"/>
    </source>
</evidence>
<evidence type="ECO:0000313" key="2">
    <source>
        <dbReference type="EMBL" id="WNR42527.1"/>
    </source>
</evidence>
<keyword evidence="1" id="KW-1133">Transmembrane helix</keyword>
<dbReference type="KEGG" id="proo:MJB10_15490"/>
<feature type="transmembrane region" description="Helical" evidence="1">
    <location>
        <begin position="12"/>
        <end position="32"/>
    </location>
</feature>
<dbReference type="InterPro" id="IPR049722">
    <property type="entry name" value="Prli42-like"/>
</dbReference>
<dbReference type="AlphaFoldDB" id="A0AA96LIQ5"/>
<dbReference type="EMBL" id="CP130319">
    <property type="protein sequence ID" value="WNR42527.1"/>
    <property type="molecule type" value="Genomic_DNA"/>
</dbReference>
<name>A0AA96LIQ5_9BACL</name>
<dbReference type="RefSeq" id="WP_314796033.1">
    <property type="nucleotide sequence ID" value="NZ_CP130319.1"/>
</dbReference>
<gene>
    <name evidence="2" type="primary">prli42</name>
    <name evidence="2" type="ORF">MJB10_15490</name>
</gene>
<organism evidence="2 3">
    <name type="scientific">Paenibacillus roseopurpureus</name>
    <dbReference type="NCBI Taxonomy" id="2918901"/>
    <lineage>
        <taxon>Bacteria</taxon>
        <taxon>Bacillati</taxon>
        <taxon>Bacillota</taxon>
        <taxon>Bacilli</taxon>
        <taxon>Bacillales</taxon>
        <taxon>Paenibacillaceae</taxon>
        <taxon>Paenibacillus</taxon>
    </lineage>
</organism>
<reference evidence="2" key="1">
    <citation type="submission" date="2022-02" db="EMBL/GenBank/DDBJ databases">
        <title>Paenibacillus sp. MBLB1832 Whole Genome Shotgun Sequencing.</title>
        <authorList>
            <person name="Hwang C.Y."/>
            <person name="Cho E.-S."/>
            <person name="Seo M.-J."/>
        </authorList>
    </citation>
    <scope>NUCLEOTIDE SEQUENCE</scope>
    <source>
        <strain evidence="2">MBLB1832</strain>
    </source>
</reference>
<dbReference type="NCBIfam" id="NF033880">
    <property type="entry name" value="Prli42"/>
    <property type="match status" value="1"/>
</dbReference>
<sequence>MLQNKKLFKVVIYIMLGVMLASSLLFTAGLFFSS</sequence>
<proteinExistence type="predicted"/>
<keyword evidence="3" id="KW-1185">Reference proteome</keyword>
<evidence type="ECO:0000256" key="1">
    <source>
        <dbReference type="SAM" id="Phobius"/>
    </source>
</evidence>
<accession>A0AA96LIQ5</accession>
<protein>
    <submittedName>
        <fullName evidence="2">Stressosome-associated protein Prli42</fullName>
    </submittedName>
</protein>
<dbReference type="Proteomes" id="UP001304650">
    <property type="component" value="Chromosome"/>
</dbReference>